<dbReference type="OrthoDB" id="10248581at2759"/>
<dbReference type="GO" id="GO:0006366">
    <property type="term" value="P:transcription by RNA polymerase II"/>
    <property type="evidence" value="ECO:0007669"/>
    <property type="project" value="InterPro"/>
</dbReference>
<keyword evidence="2 7" id="KW-0240">DNA-directed RNA polymerase</keyword>
<dbReference type="GO" id="GO:0003677">
    <property type="term" value="F:DNA binding"/>
    <property type="evidence" value="ECO:0007669"/>
    <property type="project" value="InterPro"/>
</dbReference>
<dbReference type="KEGG" id="prel:PRELSG_1402700"/>
<dbReference type="PANTHER" id="PTHR13946:SF16">
    <property type="entry name" value="DNA-DIRECTED RNA POLYMERASE II SUBUNIT RPB11"/>
    <property type="match status" value="1"/>
</dbReference>
<proteinExistence type="inferred from homology"/>
<keyword evidence="4" id="KW-0539">Nucleus</keyword>
<evidence type="ECO:0000256" key="2">
    <source>
        <dbReference type="ARBA" id="ARBA00022478"/>
    </source>
</evidence>
<dbReference type="InterPro" id="IPR037685">
    <property type="entry name" value="RBP11"/>
</dbReference>
<dbReference type="RefSeq" id="XP_028534818.1">
    <property type="nucleotide sequence ID" value="XM_028679068.1"/>
</dbReference>
<dbReference type="GO" id="GO:0046983">
    <property type="term" value="F:protein dimerization activity"/>
    <property type="evidence" value="ECO:0007669"/>
    <property type="project" value="InterPro"/>
</dbReference>
<evidence type="ECO:0000256" key="1">
    <source>
        <dbReference type="ARBA" id="ARBA00004123"/>
    </source>
</evidence>
<dbReference type="InterPro" id="IPR008193">
    <property type="entry name" value="RNA_pol_Rpb11_13-16kDa_CS"/>
</dbReference>
<feature type="domain" description="DNA-directed RNA polymerase RBP11-like dimerisation" evidence="6">
    <location>
        <begin position="37"/>
        <end position="107"/>
    </location>
</feature>
<dbReference type="PROSITE" id="PS01154">
    <property type="entry name" value="RNA_POL_L_13KD"/>
    <property type="match status" value="1"/>
</dbReference>
<gene>
    <name evidence="7" type="ORF">PRELSG_1402700</name>
</gene>
<dbReference type="EC" id="2.7.7.6" evidence="7"/>
<name>A0A1J1HE05_PLARL</name>
<dbReference type="VEuPathDB" id="PlasmoDB:PRELSG_1402700"/>
<keyword evidence="8" id="KW-1185">Reference proteome</keyword>
<evidence type="ECO:0000256" key="3">
    <source>
        <dbReference type="ARBA" id="ARBA00023163"/>
    </source>
</evidence>
<protein>
    <submittedName>
        <fullName evidence="7">DNA-directed RNA polymerase 2, putative</fullName>
        <ecNumber evidence="7">2.7.7.6</ecNumber>
    </submittedName>
</protein>
<dbReference type="GeneID" id="39738457"/>
<dbReference type="InterPro" id="IPR022905">
    <property type="entry name" value="Rpo11-like"/>
</dbReference>
<dbReference type="SUPFAM" id="SSF55257">
    <property type="entry name" value="RBP11-like subunits of RNA polymerase"/>
    <property type="match status" value="1"/>
</dbReference>
<accession>A0A1J1HE05</accession>
<dbReference type="Gene3D" id="3.30.1360.10">
    <property type="entry name" value="RNA polymerase, RBP11-like subunit"/>
    <property type="match status" value="1"/>
</dbReference>
<organism evidence="7 8">
    <name type="scientific">Plasmodium relictum</name>
    <dbReference type="NCBI Taxonomy" id="85471"/>
    <lineage>
        <taxon>Eukaryota</taxon>
        <taxon>Sar</taxon>
        <taxon>Alveolata</taxon>
        <taxon>Apicomplexa</taxon>
        <taxon>Aconoidasida</taxon>
        <taxon>Haemosporida</taxon>
        <taxon>Plasmodiidae</taxon>
        <taxon>Plasmodium</taxon>
        <taxon>Plasmodium (Haemamoeba)</taxon>
    </lineage>
</organism>
<sequence length="126" mass="14280">MSVPTLANKPENIDLLVLGPGEKKVKCIISERGDCNIFIIKLEDHTLGNLIKQQLCQDPKVTFAAYRQPHPLENSIEITIKPKGFAGVKLLSDNINNLLSQVSNLKESFIKSVQKYKEKNSYYEEY</sequence>
<evidence type="ECO:0000313" key="7">
    <source>
        <dbReference type="EMBL" id="CRH02297.1"/>
    </source>
</evidence>
<dbReference type="InterPro" id="IPR036603">
    <property type="entry name" value="RBP11-like"/>
</dbReference>
<dbReference type="GO" id="GO:0003899">
    <property type="term" value="F:DNA-directed RNA polymerase activity"/>
    <property type="evidence" value="ECO:0007669"/>
    <property type="project" value="UniProtKB-EC"/>
</dbReference>
<dbReference type="OMA" id="MPHPLEN"/>
<comment type="similarity">
    <text evidence="5">Belongs to the archaeal Rpo11/eukaryotic RPB11/RPC19 RNA polymerase subunit family.</text>
</comment>
<dbReference type="HAMAP" id="MF_00261">
    <property type="entry name" value="RNApol_arch_Rpo11"/>
    <property type="match status" value="1"/>
</dbReference>
<evidence type="ECO:0000313" key="8">
    <source>
        <dbReference type="Proteomes" id="UP000220158"/>
    </source>
</evidence>
<comment type="subcellular location">
    <subcellularLocation>
        <location evidence="1">Nucleus</location>
    </subcellularLocation>
</comment>
<dbReference type="EMBL" id="LN835309">
    <property type="protein sequence ID" value="CRH02297.1"/>
    <property type="molecule type" value="Genomic_DNA"/>
</dbReference>
<dbReference type="Proteomes" id="UP000220158">
    <property type="component" value="Chromosome 14"/>
</dbReference>
<keyword evidence="3" id="KW-0804">Transcription</keyword>
<dbReference type="AlphaFoldDB" id="A0A1J1HE05"/>
<dbReference type="Pfam" id="PF13656">
    <property type="entry name" value="RNA_pol_L_2"/>
    <property type="match status" value="1"/>
</dbReference>
<dbReference type="PANTHER" id="PTHR13946">
    <property type="entry name" value="DNA-DIRECTED RNA POLYMERASE I,II,III"/>
    <property type="match status" value="1"/>
</dbReference>
<dbReference type="GO" id="GO:0005665">
    <property type="term" value="C:RNA polymerase II, core complex"/>
    <property type="evidence" value="ECO:0007669"/>
    <property type="project" value="InterPro"/>
</dbReference>
<evidence type="ECO:0000256" key="4">
    <source>
        <dbReference type="ARBA" id="ARBA00023242"/>
    </source>
</evidence>
<evidence type="ECO:0000259" key="6">
    <source>
        <dbReference type="Pfam" id="PF13656"/>
    </source>
</evidence>
<evidence type="ECO:0000256" key="5">
    <source>
        <dbReference type="ARBA" id="ARBA00025751"/>
    </source>
</evidence>
<keyword evidence="7" id="KW-0548">Nucleotidyltransferase</keyword>
<dbReference type="CDD" id="cd06926">
    <property type="entry name" value="RNAP_II_RPB11"/>
    <property type="match status" value="1"/>
</dbReference>
<reference evidence="7 8" key="1">
    <citation type="submission" date="2015-04" db="EMBL/GenBank/DDBJ databases">
        <authorList>
            <consortium name="Pathogen Informatics"/>
        </authorList>
    </citation>
    <scope>NUCLEOTIDE SEQUENCE [LARGE SCALE GENOMIC DNA]</scope>
    <source>
        <strain evidence="7 8">SGS1</strain>
    </source>
</reference>
<keyword evidence="7" id="KW-0808">Transferase</keyword>
<dbReference type="InterPro" id="IPR009025">
    <property type="entry name" value="RBP11-like_dimer"/>
</dbReference>